<reference evidence="2" key="1">
    <citation type="thesis" date="2020" institute="ProQuest LLC" country="789 East Eisenhower Parkway, Ann Arbor, MI, USA">
        <title>Comparative Genomics and Chromosome Evolution.</title>
        <authorList>
            <person name="Mudd A.B."/>
        </authorList>
    </citation>
    <scope>NUCLEOTIDE SEQUENCE</scope>
    <source>
        <strain evidence="2">Female2</strain>
        <tissue evidence="2">Blood</tissue>
    </source>
</reference>
<feature type="signal peptide" evidence="1">
    <location>
        <begin position="1"/>
        <end position="21"/>
    </location>
</feature>
<accession>A0A8T2IX21</accession>
<proteinExistence type="predicted"/>
<dbReference type="OrthoDB" id="9898159at2759"/>
<evidence type="ECO:0000313" key="2">
    <source>
        <dbReference type="EMBL" id="KAG8435600.1"/>
    </source>
</evidence>
<feature type="chain" id="PRO_5035786463" evidence="1">
    <location>
        <begin position="22"/>
        <end position="122"/>
    </location>
</feature>
<organism evidence="2 3">
    <name type="scientific">Hymenochirus boettgeri</name>
    <name type="common">Congo dwarf clawed frog</name>
    <dbReference type="NCBI Taxonomy" id="247094"/>
    <lineage>
        <taxon>Eukaryota</taxon>
        <taxon>Metazoa</taxon>
        <taxon>Chordata</taxon>
        <taxon>Craniata</taxon>
        <taxon>Vertebrata</taxon>
        <taxon>Euteleostomi</taxon>
        <taxon>Amphibia</taxon>
        <taxon>Batrachia</taxon>
        <taxon>Anura</taxon>
        <taxon>Pipoidea</taxon>
        <taxon>Pipidae</taxon>
        <taxon>Pipinae</taxon>
        <taxon>Hymenochirus</taxon>
    </lineage>
</organism>
<keyword evidence="1" id="KW-0732">Signal</keyword>
<protein>
    <submittedName>
        <fullName evidence="2">Uncharacterized protein</fullName>
    </submittedName>
</protein>
<evidence type="ECO:0000256" key="1">
    <source>
        <dbReference type="SAM" id="SignalP"/>
    </source>
</evidence>
<comment type="caution">
    <text evidence="2">The sequence shown here is derived from an EMBL/GenBank/DDBJ whole genome shotgun (WGS) entry which is preliminary data.</text>
</comment>
<dbReference type="Proteomes" id="UP000812440">
    <property type="component" value="Chromosome 7"/>
</dbReference>
<sequence length="122" mass="13782">MLRDMWLILLLVSLVLTSSRANVDGILSKIEKVGEVARDMSDPITRHHVLQIQEKVKQKITGARLNRSQIAAANGLLAFILRKIKNGKITSSQIKHFISFAQSNRLDALLATWDKELLKRKP</sequence>
<dbReference type="AlphaFoldDB" id="A0A8T2IX21"/>
<dbReference type="EMBL" id="JAACNH010000008">
    <property type="protein sequence ID" value="KAG8435600.1"/>
    <property type="molecule type" value="Genomic_DNA"/>
</dbReference>
<gene>
    <name evidence="2" type="ORF">GDO86_013514</name>
</gene>
<name>A0A8T2IX21_9PIPI</name>
<evidence type="ECO:0000313" key="3">
    <source>
        <dbReference type="Proteomes" id="UP000812440"/>
    </source>
</evidence>
<keyword evidence="3" id="KW-1185">Reference proteome</keyword>